<evidence type="ECO:0000259" key="2">
    <source>
        <dbReference type="Pfam" id="PF07250"/>
    </source>
</evidence>
<dbReference type="PANTHER" id="PTHR32208:SF21">
    <property type="entry name" value="LOW QUALITY PROTEIN: ALDEHYDE OXIDASE GLOX-LIKE"/>
    <property type="match status" value="1"/>
</dbReference>
<dbReference type="Proteomes" id="UP000001812">
    <property type="component" value="Chromosome I"/>
</dbReference>
<dbReference type="InterPro" id="IPR009880">
    <property type="entry name" value="Glyoxal_oxidase_N"/>
</dbReference>
<organism evidence="4 5">
    <name type="scientific">Burkholderia pseudomallei 1710a</name>
    <dbReference type="NCBI Taxonomy" id="320371"/>
    <lineage>
        <taxon>Bacteria</taxon>
        <taxon>Pseudomonadati</taxon>
        <taxon>Pseudomonadota</taxon>
        <taxon>Betaproteobacteria</taxon>
        <taxon>Burkholderiales</taxon>
        <taxon>Burkholderiaceae</taxon>
        <taxon>Burkholderia</taxon>
        <taxon>pseudomallei group</taxon>
    </lineage>
</organism>
<keyword evidence="1" id="KW-0732">Signal</keyword>
<dbReference type="Pfam" id="PF09118">
    <property type="entry name" value="GO-like_E_set"/>
    <property type="match status" value="1"/>
</dbReference>
<dbReference type="PANTHER" id="PTHR32208">
    <property type="entry name" value="SECRETED PROTEIN-RELATED"/>
    <property type="match status" value="1"/>
</dbReference>
<dbReference type="Gene3D" id="2.130.10.80">
    <property type="entry name" value="Galactose oxidase/kelch, beta-propeller"/>
    <property type="match status" value="1"/>
</dbReference>
<name>A0A0E1W3S4_BURPE</name>
<evidence type="ECO:0000313" key="5">
    <source>
        <dbReference type="Proteomes" id="UP000001812"/>
    </source>
</evidence>
<feature type="domain" description="Galactose oxidase-like Early set" evidence="3">
    <location>
        <begin position="800"/>
        <end position="897"/>
    </location>
</feature>
<dbReference type="EMBL" id="CM000832">
    <property type="protein sequence ID" value="EET07064.1"/>
    <property type="molecule type" value="Genomic_DNA"/>
</dbReference>
<dbReference type="SUPFAM" id="SSF81296">
    <property type="entry name" value="E set domains"/>
    <property type="match status" value="1"/>
</dbReference>
<dbReference type="InterPro" id="IPR011043">
    <property type="entry name" value="Gal_Oxase/kelch_b-propeller"/>
</dbReference>
<dbReference type="SMART" id="SM00612">
    <property type="entry name" value="Kelch"/>
    <property type="match status" value="2"/>
</dbReference>
<dbReference type="InterPro" id="IPR014756">
    <property type="entry name" value="Ig_E-set"/>
</dbReference>
<dbReference type="InterPro" id="IPR006652">
    <property type="entry name" value="Kelch_1"/>
</dbReference>
<proteinExistence type="predicted"/>
<dbReference type="SUPFAM" id="SSF89372">
    <property type="entry name" value="Fucose-specific lectin"/>
    <property type="match status" value="1"/>
</dbReference>
<dbReference type="AlphaFoldDB" id="A0A0E1W3S4"/>
<dbReference type="InterPro" id="IPR037293">
    <property type="entry name" value="Gal_Oxidase_central_sf"/>
</dbReference>
<dbReference type="InterPro" id="IPR013783">
    <property type="entry name" value="Ig-like_fold"/>
</dbReference>
<feature type="domain" description="Glyoxal oxidase N-terminal" evidence="2">
    <location>
        <begin position="451"/>
        <end position="794"/>
    </location>
</feature>
<dbReference type="CDD" id="cd02851">
    <property type="entry name" value="E_set_GO_C"/>
    <property type="match status" value="1"/>
</dbReference>
<reference evidence="5" key="1">
    <citation type="submission" date="2007-08" db="EMBL/GenBank/DDBJ databases">
        <title>Annotation of Burkholderia pseudomallei 1710a.</title>
        <authorList>
            <person name="Harkins D.M."/>
            <person name="DeShazer D."/>
            <person name="Woods D.E."/>
            <person name="Brinkac L.M."/>
            <person name="Brown K.A."/>
            <person name="Hung G.C."/>
            <person name="Tuanyok A."/>
            <person name="Zhang B."/>
            <person name="Nierman W.C."/>
        </authorList>
    </citation>
    <scope>NUCLEOTIDE SEQUENCE [LARGE SCALE GENOMIC DNA]</scope>
    <source>
        <strain evidence="5">1710a</strain>
    </source>
</reference>
<gene>
    <name evidence="4" type="ORF">BURPS1710A_0639</name>
</gene>
<dbReference type="Pfam" id="PF07250">
    <property type="entry name" value="Glyoxal_oxid_N"/>
    <property type="match status" value="1"/>
</dbReference>
<dbReference type="HOGENOM" id="CLU_319509_0_0_4"/>
<protein>
    <submittedName>
        <fullName evidence="4">Kelch domain protein</fullName>
    </submittedName>
</protein>
<accession>A0A0E1W3S4</accession>
<dbReference type="InterPro" id="IPR015202">
    <property type="entry name" value="GO-like_E_set"/>
</dbReference>
<dbReference type="Gene3D" id="2.60.40.10">
    <property type="entry name" value="Immunoglobulins"/>
    <property type="match status" value="1"/>
</dbReference>
<sequence>MTEWIRVRSPAFKRKTQFKRFQWEKARDRSPFRYMEINMKKREEKSLSVSHSRRAFLVWVPASLLVTACGGDNGSSAPASIKKAVAALTGPGGATWTGMGKGGILIQSPYSGAGNFELLAGDEYGMLHCLRRTNDNGAQWMVAVGDGMGSKNSVSGYCHTYSTNYTNIEAAVVDDGAVKTYFRSNSTPWSAHKTIPIGDAQGFPAYLQSNRNGAQQLELVVGMRRGGMVHYWRDDKDGFTWKQSSIFGSGQVKGVSVMQGNYIGPDNNANLELVAWVDDRLESWCCEGRAWRKICNIAAGGVGGAPALLQSNYGTKGNFEVLVPLATGGIAHYWRNNDAEGIPWSFTGTIGTGAYVAAGLLQSQNGVKGDFEAIGLRASGKADVFRRGDTLVWENSATVSPFSEGTAADVGVSSHIVDVNVTGINSVLLKNGSVLMFGYYKGGSTNKTIPACIWNPVNDQITAIPSFRNNFCAGQTAMPDGKVLIVGGHIGDTLKDVVVFDPDNHTATLVATMTKGRWYPSTATLPDGQVFIISGTETAGWNTSVNDTWQTYANNALTAPEDVISPFSPYYPKSQTQIDLYPFLFVLPDGKLLVHARNTTRFFDIGTRSWSATLYKTVSDNSRTYPFMGGTAVLPLRPSENYRVKVVVAGGADKSAQIAIGDDSQYDNSVPGMTSCEMLDLGDAAPAWKAIAPLNEGRVMCDLVTLPDGKLFIVGGNKTGKADYGRGPTYRPELYDPQTNTWTLLASTRIARGYHATALLLPDGRIAITGKDGDYQGSGLQYAETRVEIFSPPYLFKGPRPAIQSAPASINHGGSFTLGLSSGTSPEDIGSIVIVACGSATHQINFSHRIVELVFAVSGGTLTVNAPPNANIAPPGYYMMFVLSKLGVPSVSSIVHVAAGSAQAASATPEALTRQPRVATVSIEQAGDAPRCAPLTVAEKQSINGMG</sequence>
<reference evidence="4 5" key="2">
    <citation type="submission" date="2009-05" db="EMBL/GenBank/DDBJ databases">
        <authorList>
            <person name="Harkins D.M."/>
            <person name="DeShazer D."/>
            <person name="Woods D.E."/>
            <person name="Brinkac L.M."/>
            <person name="Brown K.A."/>
            <person name="Hung G.C."/>
            <person name="Tuanyok A."/>
            <person name="Zhang B."/>
            <person name="Nierman W.C."/>
        </authorList>
    </citation>
    <scope>NUCLEOTIDE SEQUENCE [LARGE SCALE GENOMIC DNA]</scope>
    <source>
        <strain evidence="4 5">1710a</strain>
    </source>
</reference>
<evidence type="ECO:0000313" key="4">
    <source>
        <dbReference type="EMBL" id="EET07064.1"/>
    </source>
</evidence>
<evidence type="ECO:0000259" key="3">
    <source>
        <dbReference type="Pfam" id="PF09118"/>
    </source>
</evidence>
<dbReference type="SUPFAM" id="SSF50965">
    <property type="entry name" value="Galactose oxidase, central domain"/>
    <property type="match status" value="1"/>
</dbReference>
<evidence type="ECO:0000256" key="1">
    <source>
        <dbReference type="ARBA" id="ARBA00022729"/>
    </source>
</evidence>